<reference evidence="2 3" key="1">
    <citation type="journal article" name="Sci. Rep.">
        <title>Telomere-to-telomere assembled and centromere annotated genomes of the two main subspecies of the button mushroom Agaricus bisporus reveal especially polymorphic chromosome ends.</title>
        <authorList>
            <person name="Sonnenberg A.S.M."/>
            <person name="Sedaghat-Telgerd N."/>
            <person name="Lavrijssen B."/>
            <person name="Ohm R.A."/>
            <person name="Hendrickx P.M."/>
            <person name="Scholtmeijer K."/>
            <person name="Baars J.J.P."/>
            <person name="van Peer A."/>
        </authorList>
    </citation>
    <scope>NUCLEOTIDE SEQUENCE [LARGE SCALE GENOMIC DNA]</scope>
    <source>
        <strain evidence="2 3">H119_p4</strain>
    </source>
</reference>
<dbReference type="EMBL" id="JABXXO010000006">
    <property type="protein sequence ID" value="KAF7776076.1"/>
    <property type="molecule type" value="Genomic_DNA"/>
</dbReference>
<dbReference type="GO" id="GO:0007018">
    <property type="term" value="P:microtubule-based movement"/>
    <property type="evidence" value="ECO:0007669"/>
    <property type="project" value="TreeGrafter"/>
</dbReference>
<dbReference type="GO" id="GO:0045505">
    <property type="term" value="F:dynein intermediate chain binding"/>
    <property type="evidence" value="ECO:0007669"/>
    <property type="project" value="TreeGrafter"/>
</dbReference>
<protein>
    <recommendedName>
        <fullName evidence="4">Topoisomerase I damage affected protein 2</fullName>
    </recommendedName>
</protein>
<comment type="caution">
    <text evidence="2">The sequence shown here is derived from an EMBL/GenBank/DDBJ whole genome shotgun (WGS) entry which is preliminary data.</text>
</comment>
<accession>A0A8H7F3C3</accession>
<evidence type="ECO:0008006" key="4">
    <source>
        <dbReference type="Google" id="ProtNLM"/>
    </source>
</evidence>
<dbReference type="InterPro" id="IPR005334">
    <property type="entry name" value="Tctex-1-like"/>
</dbReference>
<dbReference type="Pfam" id="PF03645">
    <property type="entry name" value="Tctex-1"/>
    <property type="match status" value="1"/>
</dbReference>
<name>A0A8H7F3C3_AGABI</name>
<evidence type="ECO:0000313" key="2">
    <source>
        <dbReference type="EMBL" id="KAF7776076.1"/>
    </source>
</evidence>
<dbReference type="AlphaFoldDB" id="A0A8H7F3C3"/>
<sequence>MSSYARSPTGLRSPPPPRSAAASPRPKFDSESLRTYMKKLLLSTFQGTVWPDPKDQNDRIRAWNKEINERVKERMVEIQSHGYKYVVLTQVTQNLGQGGRIDMVSHWDETDIVAKEIFYNDSLVCMCIALAIS</sequence>
<evidence type="ECO:0000256" key="1">
    <source>
        <dbReference type="SAM" id="MobiDB-lite"/>
    </source>
</evidence>
<dbReference type="GO" id="GO:0005737">
    <property type="term" value="C:cytoplasm"/>
    <property type="evidence" value="ECO:0007669"/>
    <property type="project" value="TreeGrafter"/>
</dbReference>
<dbReference type="CDD" id="cd21449">
    <property type="entry name" value="DLC-like_SF"/>
    <property type="match status" value="1"/>
</dbReference>
<dbReference type="GO" id="GO:0005868">
    <property type="term" value="C:cytoplasmic dynein complex"/>
    <property type="evidence" value="ECO:0007669"/>
    <property type="project" value="TreeGrafter"/>
</dbReference>
<gene>
    <name evidence="2" type="ORF">Agabi119p4_4469</name>
</gene>
<dbReference type="PANTHER" id="PTHR21255">
    <property type="entry name" value="T-COMPLEX-ASSOCIATED-TESTIS-EXPRESSED 1/ DYNEIN LIGHT CHAIN"/>
    <property type="match status" value="1"/>
</dbReference>
<feature type="region of interest" description="Disordered" evidence="1">
    <location>
        <begin position="1"/>
        <end position="29"/>
    </location>
</feature>
<organism evidence="2 3">
    <name type="scientific">Agaricus bisporus var. burnettii</name>
    <dbReference type="NCBI Taxonomy" id="192524"/>
    <lineage>
        <taxon>Eukaryota</taxon>
        <taxon>Fungi</taxon>
        <taxon>Dikarya</taxon>
        <taxon>Basidiomycota</taxon>
        <taxon>Agaricomycotina</taxon>
        <taxon>Agaricomycetes</taxon>
        <taxon>Agaricomycetidae</taxon>
        <taxon>Agaricales</taxon>
        <taxon>Agaricineae</taxon>
        <taxon>Agaricaceae</taxon>
        <taxon>Agaricus</taxon>
    </lineage>
</organism>
<dbReference type="Proteomes" id="UP000629468">
    <property type="component" value="Unassembled WGS sequence"/>
</dbReference>
<evidence type="ECO:0000313" key="3">
    <source>
        <dbReference type="Proteomes" id="UP000629468"/>
    </source>
</evidence>
<dbReference type="InterPro" id="IPR038586">
    <property type="entry name" value="Tctex-1-like_sf"/>
</dbReference>
<dbReference type="Gene3D" id="3.30.1140.40">
    <property type="entry name" value="Tctex-1"/>
    <property type="match status" value="1"/>
</dbReference>
<dbReference type="PANTHER" id="PTHR21255:SF7">
    <property type="entry name" value="DYNEIN LIGHT CHAIN TCTEX-TYPE PROTEIN 2B"/>
    <property type="match status" value="1"/>
</dbReference>
<proteinExistence type="predicted"/>